<protein>
    <recommendedName>
        <fullName evidence="4">Molybdopterin synthase catalytic subunit</fullName>
        <ecNumber evidence="4">2.8.1.12</ecNumber>
    </recommendedName>
    <alternativeName>
        <fullName evidence="4">Molybdenum cofactor synthesis protein 2 large subunit</fullName>
    </alternativeName>
    <alternativeName>
        <fullName evidence="4">Molybdenum cofactor synthesis protein 2B</fullName>
        <shortName evidence="4">MOCS2B</shortName>
    </alternativeName>
</protein>
<comment type="subcellular location">
    <subcellularLocation>
        <location evidence="4">Cytoplasm</location>
    </subcellularLocation>
</comment>
<feature type="binding site" evidence="4">
    <location>
        <position position="117"/>
    </location>
    <ligand>
        <name>substrate</name>
    </ligand>
</feature>
<dbReference type="GO" id="GO:0006777">
    <property type="term" value="P:Mo-molybdopterin cofactor biosynthetic process"/>
    <property type="evidence" value="ECO:0007669"/>
    <property type="project" value="UniProtKB-UniRule"/>
</dbReference>
<keyword evidence="1 4" id="KW-0963">Cytoplasm</keyword>
<keyword evidence="6" id="KW-1185">Reference proteome</keyword>
<dbReference type="EMBL" id="OV725078">
    <property type="protein sequence ID" value="CAH1392628.1"/>
    <property type="molecule type" value="Genomic_DNA"/>
</dbReference>
<gene>
    <name evidence="4" type="primary">Mocs2</name>
    <name evidence="5" type="ORF">NEZAVI_LOCUS3418</name>
</gene>
<dbReference type="InterPro" id="IPR036563">
    <property type="entry name" value="MoaE_sf"/>
</dbReference>
<keyword evidence="2 4" id="KW-0808">Transferase</keyword>
<dbReference type="InterPro" id="IPR028888">
    <property type="entry name" value="MOCS2B_euk"/>
</dbReference>
<comment type="miscellaneous">
    <text evidence="4">This protein is produced by a bicistronic gene which also produces the large subunit (MOCS2A).</text>
</comment>
<dbReference type="OrthoDB" id="5531344at2759"/>
<dbReference type="SUPFAM" id="SSF54690">
    <property type="entry name" value="Molybdopterin synthase subunit MoaE"/>
    <property type="match status" value="1"/>
</dbReference>
<reference evidence="5" key="1">
    <citation type="submission" date="2022-01" db="EMBL/GenBank/DDBJ databases">
        <authorList>
            <person name="King R."/>
        </authorList>
    </citation>
    <scope>NUCLEOTIDE SEQUENCE</scope>
</reference>
<dbReference type="PANTHER" id="PTHR23404">
    <property type="entry name" value="MOLYBDOPTERIN SYNTHASE RELATED"/>
    <property type="match status" value="1"/>
</dbReference>
<dbReference type="CDD" id="cd00756">
    <property type="entry name" value="MoaE"/>
    <property type="match status" value="1"/>
</dbReference>
<evidence type="ECO:0000313" key="6">
    <source>
        <dbReference type="Proteomes" id="UP001152798"/>
    </source>
</evidence>
<keyword evidence="3 4" id="KW-0501">Molybdenum cofactor biosynthesis</keyword>
<dbReference type="GO" id="GO:0030366">
    <property type="term" value="F:molybdopterin synthase activity"/>
    <property type="evidence" value="ECO:0007669"/>
    <property type="project" value="UniProtKB-UniRule"/>
</dbReference>
<organism evidence="5 6">
    <name type="scientific">Nezara viridula</name>
    <name type="common">Southern green stink bug</name>
    <name type="synonym">Cimex viridulus</name>
    <dbReference type="NCBI Taxonomy" id="85310"/>
    <lineage>
        <taxon>Eukaryota</taxon>
        <taxon>Metazoa</taxon>
        <taxon>Ecdysozoa</taxon>
        <taxon>Arthropoda</taxon>
        <taxon>Hexapoda</taxon>
        <taxon>Insecta</taxon>
        <taxon>Pterygota</taxon>
        <taxon>Neoptera</taxon>
        <taxon>Paraneoptera</taxon>
        <taxon>Hemiptera</taxon>
        <taxon>Heteroptera</taxon>
        <taxon>Panheteroptera</taxon>
        <taxon>Pentatomomorpha</taxon>
        <taxon>Pentatomoidea</taxon>
        <taxon>Pentatomidae</taxon>
        <taxon>Pentatominae</taxon>
        <taxon>Nezara</taxon>
    </lineage>
</organism>
<comment type="subunit">
    <text evidence="4">Heterotetramer; composed of 2 small (MOCS2A) and 2 large (MOCS2B) subunits.</text>
</comment>
<evidence type="ECO:0000256" key="2">
    <source>
        <dbReference type="ARBA" id="ARBA00022679"/>
    </source>
</evidence>
<proteinExistence type="inferred from homology"/>
<dbReference type="GO" id="GO:1990140">
    <property type="term" value="C:molybdopterin synthase complex"/>
    <property type="evidence" value="ECO:0007669"/>
    <property type="project" value="UniProtKB-UniRule"/>
</dbReference>
<comment type="function">
    <text evidence="4">Catalytic subunit of the molybdopterin synthase complex, a complex that catalyzes the conversion of precursor Z into molybdopterin. Acts by mediating the incorporation of 2 sulfur atoms from thiocarboxylated MOCS2A into precursor Z to generate a dithiolene group.</text>
</comment>
<comment type="catalytic activity">
    <reaction evidence="4">
        <text>2 [molybdopterin-synthase sulfur-carrier protein]-C-terminal-Gly-aminoethanethioate + cyclic pyranopterin phosphate + H2O = molybdopterin + 2 [molybdopterin-synthase sulfur-carrier protein]-C-terminal Gly-Gly + 2 H(+)</text>
        <dbReference type="Rhea" id="RHEA:26333"/>
        <dbReference type="Rhea" id="RHEA-COMP:12202"/>
        <dbReference type="Rhea" id="RHEA-COMP:19907"/>
        <dbReference type="ChEBI" id="CHEBI:15377"/>
        <dbReference type="ChEBI" id="CHEBI:15378"/>
        <dbReference type="ChEBI" id="CHEBI:58698"/>
        <dbReference type="ChEBI" id="CHEBI:59648"/>
        <dbReference type="ChEBI" id="CHEBI:90778"/>
        <dbReference type="ChEBI" id="CHEBI:232372"/>
        <dbReference type="EC" id="2.8.1.12"/>
    </reaction>
</comment>
<sequence length="150" mass="16943">MNFIELVHCKIDVENVVELVKTPECGAVSIFLGITRNNFNGKEVKSLKYEAYESMAMKVIATICDEIRLKWPVVVNIAIYHRMGEVKISETSVLIAISSPHRKESLEAVSYAIDTLKSSVPIWKKEEYCDSTGVWKVNKECSWAENSNPS</sequence>
<evidence type="ECO:0000256" key="1">
    <source>
        <dbReference type="ARBA" id="ARBA00022490"/>
    </source>
</evidence>
<dbReference type="Gene3D" id="3.90.1170.40">
    <property type="entry name" value="Molybdopterin biosynthesis MoaE subunit"/>
    <property type="match status" value="1"/>
</dbReference>
<dbReference type="EC" id="2.8.1.12" evidence="4"/>
<comment type="similarity">
    <text evidence="4">Belongs to the MoaE family. MOCS2B subfamily.</text>
</comment>
<evidence type="ECO:0000256" key="4">
    <source>
        <dbReference type="HAMAP-Rule" id="MF_03052"/>
    </source>
</evidence>
<accession>A0A9P0E9M8</accession>
<dbReference type="InterPro" id="IPR003448">
    <property type="entry name" value="Mopterin_biosynth_MoaE"/>
</dbReference>
<dbReference type="Pfam" id="PF02391">
    <property type="entry name" value="MoaE"/>
    <property type="match status" value="1"/>
</dbReference>
<dbReference type="HAMAP" id="MF_03052">
    <property type="entry name" value="MOC2B"/>
    <property type="match status" value="1"/>
</dbReference>
<dbReference type="Proteomes" id="UP001152798">
    <property type="component" value="Chromosome 2"/>
</dbReference>
<evidence type="ECO:0000256" key="3">
    <source>
        <dbReference type="ARBA" id="ARBA00023150"/>
    </source>
</evidence>
<feature type="binding site" evidence="4">
    <location>
        <begin position="124"/>
        <end position="126"/>
    </location>
    <ligand>
        <name>substrate</name>
    </ligand>
</feature>
<comment type="pathway">
    <text evidence="4">Cofactor biosynthesis; molybdopterin biosynthesis.</text>
</comment>
<feature type="binding site" evidence="4">
    <location>
        <begin position="101"/>
        <end position="102"/>
    </location>
    <ligand>
        <name>substrate</name>
    </ligand>
</feature>
<name>A0A9P0E9M8_NEZVI</name>
<dbReference type="AlphaFoldDB" id="A0A9P0E9M8"/>
<evidence type="ECO:0000313" key="5">
    <source>
        <dbReference type="EMBL" id="CAH1392628.1"/>
    </source>
</evidence>
<dbReference type="FunFam" id="3.90.1170.40:FF:000002">
    <property type="entry name" value="Molybdopterin synthase catalytic subunit"/>
    <property type="match status" value="1"/>
</dbReference>